<dbReference type="Pfam" id="PF00675">
    <property type="entry name" value="Peptidase_M16"/>
    <property type="match status" value="1"/>
</dbReference>
<feature type="domain" description="Peptidase M16 C-terminal" evidence="3">
    <location>
        <begin position="204"/>
        <end position="377"/>
    </location>
</feature>
<dbReference type="InterPro" id="IPR050361">
    <property type="entry name" value="MPP/UQCRC_Complex"/>
</dbReference>
<dbReference type="InterPro" id="IPR011249">
    <property type="entry name" value="Metalloenz_LuxS/M16"/>
</dbReference>
<name>A0A2T2YJC3_9BACT</name>
<evidence type="ECO:0000259" key="3">
    <source>
        <dbReference type="Pfam" id="PF05193"/>
    </source>
</evidence>
<dbReference type="EMBL" id="PYFT01000001">
    <property type="protein sequence ID" value="PSR55585.1"/>
    <property type="molecule type" value="Genomic_DNA"/>
</dbReference>
<dbReference type="GO" id="GO:0046872">
    <property type="term" value="F:metal ion binding"/>
    <property type="evidence" value="ECO:0007669"/>
    <property type="project" value="InterPro"/>
</dbReference>
<feature type="chain" id="PRO_5015604180" evidence="1">
    <location>
        <begin position="23"/>
        <end position="465"/>
    </location>
</feature>
<protein>
    <submittedName>
        <fullName evidence="4">Insulinase family protein</fullName>
    </submittedName>
</protein>
<comment type="caution">
    <text evidence="4">The sequence shown here is derived from an EMBL/GenBank/DDBJ whole genome shotgun (WGS) entry which is preliminary data.</text>
</comment>
<evidence type="ECO:0000313" key="5">
    <source>
        <dbReference type="Proteomes" id="UP000240357"/>
    </source>
</evidence>
<dbReference type="AlphaFoldDB" id="A0A2T2YJC3"/>
<evidence type="ECO:0000313" key="4">
    <source>
        <dbReference type="EMBL" id="PSR55585.1"/>
    </source>
</evidence>
<accession>A0A2T2YJC3</accession>
<dbReference type="OrthoDB" id="9811314at2"/>
<organism evidence="4 5">
    <name type="scientific">Adhaeribacter arboris</name>
    <dbReference type="NCBI Taxonomy" id="2072846"/>
    <lineage>
        <taxon>Bacteria</taxon>
        <taxon>Pseudomonadati</taxon>
        <taxon>Bacteroidota</taxon>
        <taxon>Cytophagia</taxon>
        <taxon>Cytophagales</taxon>
        <taxon>Hymenobacteraceae</taxon>
        <taxon>Adhaeribacter</taxon>
    </lineage>
</organism>
<dbReference type="SUPFAM" id="SSF63411">
    <property type="entry name" value="LuxS/MPP-like metallohydrolase"/>
    <property type="match status" value="2"/>
</dbReference>
<sequence length="465" mass="51355">MKIVNIYFLSGALLFSSVAAMAQKQTPPTGGEPRNFTLPAKQEFTLPNGLQATMVPYGEIPKVTVSLMVQVGNVHETEKENGLADITGQLMREGTTNLNAKQIAEQAARMGGSVDVSVGSNQTTISGSVLSEYGPDLVKLLADLVQHPAFPPSEIERIKNDFKRNMNLARSQPGTQADTKFRMAIYKGHPYGRDLPTDAQIDAFTVEQVRDFYQRQFGAQRTGVYVAGKFQGEAMRQAITAALSEWQQGPPPRIEIAQPITKPDMLLLDRPGAPQSTLIIGLPTIDPSHPDYTKMRVMNSLLGGSFGSRITRNIRENKGYTYSPYSSIAPRYRVADWSEQADVTTEHTGNSLKEIVNEIDRLQKEAPSPEELKGIQNYVAGIFVLQNSSPGGIINQLNFLDLHGLPDTYLTNQVQAIHAVTPQEVKDLAKKYIRPEDMTMVVVGDKKVITPQIKKFQSEKKKRAL</sequence>
<dbReference type="PANTHER" id="PTHR11851:SF224">
    <property type="entry name" value="PROCESSING PROTEASE"/>
    <property type="match status" value="1"/>
</dbReference>
<dbReference type="Proteomes" id="UP000240357">
    <property type="component" value="Unassembled WGS sequence"/>
</dbReference>
<dbReference type="InterPro" id="IPR011765">
    <property type="entry name" value="Pept_M16_N"/>
</dbReference>
<proteinExistence type="predicted"/>
<evidence type="ECO:0000259" key="2">
    <source>
        <dbReference type="Pfam" id="PF00675"/>
    </source>
</evidence>
<dbReference type="InterPro" id="IPR007863">
    <property type="entry name" value="Peptidase_M16_C"/>
</dbReference>
<reference evidence="4 5" key="1">
    <citation type="submission" date="2018-03" db="EMBL/GenBank/DDBJ databases">
        <title>Adhaeribacter sp. HMF7605 Genome sequencing and assembly.</title>
        <authorList>
            <person name="Kang H."/>
            <person name="Kang J."/>
            <person name="Cha I."/>
            <person name="Kim H."/>
            <person name="Joh K."/>
        </authorList>
    </citation>
    <scope>NUCLEOTIDE SEQUENCE [LARGE SCALE GENOMIC DNA]</scope>
    <source>
        <strain evidence="4 5">HMF7605</strain>
    </source>
</reference>
<feature type="signal peptide" evidence="1">
    <location>
        <begin position="1"/>
        <end position="22"/>
    </location>
</feature>
<feature type="domain" description="Peptidase M16 N-terminal" evidence="2">
    <location>
        <begin position="61"/>
        <end position="195"/>
    </location>
</feature>
<keyword evidence="5" id="KW-1185">Reference proteome</keyword>
<gene>
    <name evidence="4" type="ORF">AHMF7605_19775</name>
</gene>
<dbReference type="Gene3D" id="3.30.830.10">
    <property type="entry name" value="Metalloenzyme, LuxS/M16 peptidase-like"/>
    <property type="match status" value="2"/>
</dbReference>
<evidence type="ECO:0000256" key="1">
    <source>
        <dbReference type="SAM" id="SignalP"/>
    </source>
</evidence>
<dbReference type="RefSeq" id="WP_106931765.1">
    <property type="nucleotide sequence ID" value="NZ_PYFT01000001.1"/>
</dbReference>
<keyword evidence="1" id="KW-0732">Signal</keyword>
<dbReference type="PANTHER" id="PTHR11851">
    <property type="entry name" value="METALLOPROTEASE"/>
    <property type="match status" value="1"/>
</dbReference>
<dbReference type="Pfam" id="PF05193">
    <property type="entry name" value="Peptidase_M16_C"/>
    <property type="match status" value="1"/>
</dbReference>